<dbReference type="Pfam" id="PF03372">
    <property type="entry name" value="Exo_endo_phos"/>
    <property type="match status" value="1"/>
</dbReference>
<accession>A0A7U7GDA0</accession>
<reference evidence="2 3" key="1">
    <citation type="journal article" date="2014" name="ISME J.">
        <title>Candidatus Competibacter-lineage genomes retrieved from metagenomes reveal functional metabolic diversity.</title>
        <authorList>
            <person name="McIlroy S.J."/>
            <person name="Albertsen M."/>
            <person name="Andresen E.K."/>
            <person name="Saunders A.M."/>
            <person name="Kristiansen R."/>
            <person name="Stokholm-Bjerregaard M."/>
            <person name="Nielsen K.L."/>
            <person name="Nielsen P.H."/>
        </authorList>
    </citation>
    <scope>NUCLEOTIDE SEQUENCE [LARGE SCALE GENOMIC DNA]</scope>
    <source>
        <strain evidence="2 3">Run_B_J11</strain>
    </source>
</reference>
<feature type="domain" description="Endonuclease/exonuclease/phosphatase" evidence="1">
    <location>
        <begin position="13"/>
        <end position="241"/>
    </location>
</feature>
<organism evidence="2 3">
    <name type="scientific">Candidatus Contendobacter odensis Run_B_J11</name>
    <dbReference type="NCBI Taxonomy" id="1400861"/>
    <lineage>
        <taxon>Bacteria</taxon>
        <taxon>Pseudomonadati</taxon>
        <taxon>Pseudomonadota</taxon>
        <taxon>Gammaproteobacteria</taxon>
        <taxon>Candidatus Competibacteraceae</taxon>
        <taxon>Candidatus Contendibacter</taxon>
    </lineage>
</organism>
<dbReference type="InterPro" id="IPR005135">
    <property type="entry name" value="Endo/exonuclease/phosphatase"/>
</dbReference>
<name>A0A7U7GDA0_9GAMM</name>
<dbReference type="GO" id="GO:0006506">
    <property type="term" value="P:GPI anchor biosynthetic process"/>
    <property type="evidence" value="ECO:0007669"/>
    <property type="project" value="TreeGrafter"/>
</dbReference>
<dbReference type="EMBL" id="CBTK010000247">
    <property type="protein sequence ID" value="CDH46031.1"/>
    <property type="molecule type" value="Genomic_DNA"/>
</dbReference>
<dbReference type="PANTHER" id="PTHR14859:SF15">
    <property type="entry name" value="ENDONUCLEASE_EXONUCLEASE_PHOSPHATASE DOMAIN-CONTAINING PROTEIN"/>
    <property type="match status" value="1"/>
</dbReference>
<evidence type="ECO:0000259" key="1">
    <source>
        <dbReference type="Pfam" id="PF03372"/>
    </source>
</evidence>
<keyword evidence="2" id="KW-0540">Nuclease</keyword>
<keyword evidence="2" id="KW-0378">Hydrolase</keyword>
<protein>
    <submittedName>
        <fullName evidence="2">Endonuclease/exonuclease/phosphatase</fullName>
    </submittedName>
</protein>
<dbReference type="GO" id="GO:0016020">
    <property type="term" value="C:membrane"/>
    <property type="evidence" value="ECO:0007669"/>
    <property type="project" value="GOC"/>
</dbReference>
<dbReference type="GO" id="GO:0004519">
    <property type="term" value="F:endonuclease activity"/>
    <property type="evidence" value="ECO:0007669"/>
    <property type="project" value="UniProtKB-KW"/>
</dbReference>
<gene>
    <name evidence="2" type="ORF">BN874_330002</name>
</gene>
<keyword evidence="3" id="KW-1185">Reference proteome</keyword>
<keyword evidence="2" id="KW-0255">Endonuclease</keyword>
<evidence type="ECO:0000313" key="2">
    <source>
        <dbReference type="EMBL" id="CDH46031.1"/>
    </source>
</evidence>
<dbReference type="InterPro" id="IPR051916">
    <property type="entry name" value="GPI-anchor_lipid_remodeler"/>
</dbReference>
<dbReference type="InterPro" id="IPR036691">
    <property type="entry name" value="Endo/exonu/phosph_ase_sf"/>
</dbReference>
<proteinExistence type="predicted"/>
<comment type="caution">
    <text evidence="2">The sequence shown here is derived from an EMBL/GenBank/DDBJ whole genome shotgun (WGS) entry which is preliminary data.</text>
</comment>
<dbReference type="PANTHER" id="PTHR14859">
    <property type="entry name" value="CALCOFLUOR WHITE HYPERSENSITIVE PROTEIN PRECURSOR"/>
    <property type="match status" value="1"/>
</dbReference>
<sequence>MADPVESQRVRLLSYNIQSGLTTLKYSQYLTRSWKHLVPVPSRMSNLDGIAQVLADYDIVGLQEVDAGSLRSGFVNQVKYLADSAGFDYVFDQSNRKIGMISQHGNALLSRARPEAITEHKLPGLIPGRGVLEVRFGAGPDALHVLILHMALGRRARLRQIGFLAELVRDYRHVILMGDLNCDSDSPEIAALLETAHLCEPEPGLYTFPSWRPDRQLDHILVSPTIRVEQVEVLDCVFSDHLPITMAARLPESVRLAWDSRPALSSALDSVALVPAHPPAMP</sequence>
<dbReference type="SUPFAM" id="SSF56219">
    <property type="entry name" value="DNase I-like"/>
    <property type="match status" value="1"/>
</dbReference>
<dbReference type="OrthoDB" id="5293344at2"/>
<dbReference type="Gene3D" id="3.60.10.10">
    <property type="entry name" value="Endonuclease/exonuclease/phosphatase"/>
    <property type="match status" value="1"/>
</dbReference>
<dbReference type="Proteomes" id="UP000019184">
    <property type="component" value="Unassembled WGS sequence"/>
</dbReference>
<dbReference type="AlphaFoldDB" id="A0A7U7GDA0"/>
<evidence type="ECO:0000313" key="3">
    <source>
        <dbReference type="Proteomes" id="UP000019184"/>
    </source>
</evidence>
<dbReference type="RefSeq" id="WP_081756400.1">
    <property type="nucleotide sequence ID" value="NZ_CBTK010000247.1"/>
</dbReference>